<comment type="subcellular location">
    <subcellularLocation>
        <location evidence="1">Cell membrane</location>
        <topology evidence="1">Multi-pass membrane protein</topology>
    </subcellularLocation>
</comment>
<dbReference type="PANTHER" id="PTHR30294">
    <property type="entry name" value="MEMBRANE COMPONENT OF ABC TRANSPORTER YHHJ-RELATED"/>
    <property type="match status" value="1"/>
</dbReference>
<keyword evidence="5 6" id="KW-0472">Membrane</keyword>
<dbReference type="EMBL" id="FRAG01000003">
    <property type="protein sequence ID" value="SHJ57223.1"/>
    <property type="molecule type" value="Genomic_DNA"/>
</dbReference>
<keyword evidence="2" id="KW-1003">Cell membrane</keyword>
<feature type="transmembrane region" description="Helical" evidence="6">
    <location>
        <begin position="21"/>
        <end position="39"/>
    </location>
</feature>
<dbReference type="Pfam" id="PF12698">
    <property type="entry name" value="ABC2_membrane_3"/>
    <property type="match status" value="1"/>
</dbReference>
<proteinExistence type="predicted"/>
<evidence type="ECO:0000256" key="2">
    <source>
        <dbReference type="ARBA" id="ARBA00022475"/>
    </source>
</evidence>
<evidence type="ECO:0000256" key="5">
    <source>
        <dbReference type="ARBA" id="ARBA00023136"/>
    </source>
</evidence>
<keyword evidence="9" id="KW-1185">Reference proteome</keyword>
<dbReference type="PANTHER" id="PTHR30294:SF29">
    <property type="entry name" value="MULTIDRUG ABC TRANSPORTER PERMEASE YBHS-RELATED"/>
    <property type="match status" value="1"/>
</dbReference>
<dbReference type="Gene3D" id="3.40.1710.10">
    <property type="entry name" value="abc type-2 transporter like domain"/>
    <property type="match status" value="1"/>
</dbReference>
<dbReference type="Proteomes" id="UP000184465">
    <property type="component" value="Unassembled WGS sequence"/>
</dbReference>
<name>A0A1M6KE51_PARC5</name>
<protein>
    <submittedName>
        <fullName evidence="8">ABC-2 type transport system permease protein</fullName>
    </submittedName>
</protein>
<feature type="transmembrane region" description="Helical" evidence="6">
    <location>
        <begin position="263"/>
        <end position="285"/>
    </location>
</feature>
<gene>
    <name evidence="8" type="ORF">SAMN02745912_00352</name>
</gene>
<evidence type="ECO:0000259" key="7">
    <source>
        <dbReference type="Pfam" id="PF12698"/>
    </source>
</evidence>
<sequence>MISSLWTTIKREFNIMMRGKMIFIVIIIIPLLTNILLGYEFNKDIINKIPMAVYDGDNSSLSRMIIEQFRENDMFDIKYYVEDSNDIKGLIDDSKVRVGMVIPKGFSKDVLETKSPSILMVYDGSHMPIAAAAKKNASEILLTLKTGILMKVLKAKLNLPGDTAEKMALAINFSSRTLYNPTGSYKSFLNIGFGTAIVQSGIAIMSASAIRAAEIAKEKGKRLGYLLGKVIFYGFVGWISLLLNILIQYKIFRVTFRGQFLDAAILSIFLSLAVAAFGVMISSWIRNSIVSTMINSVIFVPNTIMVGYTWPVLSMPRVYKSMANFYPFYHYADNIRDLFLKGLPISEMNKDIIWLLEFTMVVLVIGALGILIIKVKEDIPRISSNKEEEKIAIS</sequence>
<keyword evidence="3 6" id="KW-0812">Transmembrane</keyword>
<evidence type="ECO:0000313" key="8">
    <source>
        <dbReference type="EMBL" id="SHJ57223.1"/>
    </source>
</evidence>
<dbReference type="STRING" id="1121301.SAMN02745912_00352"/>
<accession>A0A1M6KE51</accession>
<feature type="domain" description="ABC-2 type transporter transmembrane" evidence="7">
    <location>
        <begin position="22"/>
        <end position="368"/>
    </location>
</feature>
<organism evidence="8 9">
    <name type="scientific">Paramaledivibacter caminithermalis (strain DSM 15212 / CIP 107654 / DViRD3)</name>
    <name type="common">Clostridium caminithermale</name>
    <dbReference type="NCBI Taxonomy" id="1121301"/>
    <lineage>
        <taxon>Bacteria</taxon>
        <taxon>Bacillati</taxon>
        <taxon>Bacillota</taxon>
        <taxon>Clostridia</taxon>
        <taxon>Peptostreptococcales</taxon>
        <taxon>Caminicellaceae</taxon>
        <taxon>Paramaledivibacter</taxon>
    </lineage>
</organism>
<feature type="transmembrane region" description="Helical" evidence="6">
    <location>
        <begin position="352"/>
        <end position="373"/>
    </location>
</feature>
<dbReference type="GO" id="GO:0140359">
    <property type="term" value="F:ABC-type transporter activity"/>
    <property type="evidence" value="ECO:0007669"/>
    <property type="project" value="InterPro"/>
</dbReference>
<evidence type="ECO:0000256" key="6">
    <source>
        <dbReference type="SAM" id="Phobius"/>
    </source>
</evidence>
<keyword evidence="4 6" id="KW-1133">Transmembrane helix</keyword>
<feature type="transmembrane region" description="Helical" evidence="6">
    <location>
        <begin position="188"/>
        <end position="210"/>
    </location>
</feature>
<evidence type="ECO:0000256" key="3">
    <source>
        <dbReference type="ARBA" id="ARBA00022692"/>
    </source>
</evidence>
<feature type="transmembrane region" description="Helical" evidence="6">
    <location>
        <begin position="230"/>
        <end position="251"/>
    </location>
</feature>
<dbReference type="RefSeq" id="WP_073146667.1">
    <property type="nucleotide sequence ID" value="NZ_FRAG01000003.1"/>
</dbReference>
<evidence type="ECO:0000256" key="1">
    <source>
        <dbReference type="ARBA" id="ARBA00004651"/>
    </source>
</evidence>
<evidence type="ECO:0000313" key="9">
    <source>
        <dbReference type="Proteomes" id="UP000184465"/>
    </source>
</evidence>
<dbReference type="OrthoDB" id="9788252at2"/>
<dbReference type="InterPro" id="IPR013525">
    <property type="entry name" value="ABC2_TM"/>
</dbReference>
<dbReference type="GO" id="GO:0005886">
    <property type="term" value="C:plasma membrane"/>
    <property type="evidence" value="ECO:0007669"/>
    <property type="project" value="UniProtKB-SubCell"/>
</dbReference>
<feature type="transmembrane region" description="Helical" evidence="6">
    <location>
        <begin position="292"/>
        <end position="313"/>
    </location>
</feature>
<evidence type="ECO:0000256" key="4">
    <source>
        <dbReference type="ARBA" id="ARBA00022989"/>
    </source>
</evidence>
<reference evidence="9" key="1">
    <citation type="submission" date="2016-11" db="EMBL/GenBank/DDBJ databases">
        <authorList>
            <person name="Varghese N."/>
            <person name="Submissions S."/>
        </authorList>
    </citation>
    <scope>NUCLEOTIDE SEQUENCE [LARGE SCALE GENOMIC DNA]</scope>
    <source>
        <strain evidence="9">DSM 15212 / CIP 107654 / DViRD3</strain>
    </source>
</reference>
<dbReference type="InterPro" id="IPR051449">
    <property type="entry name" value="ABC-2_transporter_component"/>
</dbReference>
<dbReference type="AlphaFoldDB" id="A0A1M6KE51"/>